<proteinExistence type="predicted"/>
<sequence>MAGKTLFTVVFAIYAAVASAAALEPRQKLRGHWVDLWATMPQLVEPHNMPNAPFNQTNVVFQNSTLRQTIQLSLPAKTLRLRFSNAFANTDVKIDAVTIAFPPTNAAGGKEIRPETVKSVTFDEGSSSITIAKGALAVSDPVNFEITKAQTVVAITIYFKDGQTGGYQTGHPGSRTNSWMGFGNQVGSVNITGPEAVSTAHWYYLSAVEAWLGEDKVSFAIVGDSITDGRGSTTDANNRQVRYCSFWPDLLLTRLIKSKRTDIAIANQAAGGNRILADGLGPNALARIERDVIAHSGVNYVQIYIGVNDIGGAATDAATQKLVGDRVINAYKQMITRIHAVGLPVFGTTITPFCAPPANASVQPYSDAERERTRQRVNEWIRNSGRFDAVIDFDKFVRDPTNGTILKDEYNSGDYLHLSVAGYQRFADQFPVKLFDQFPDGVTRLV</sequence>
<evidence type="ECO:0000256" key="1">
    <source>
        <dbReference type="SAM" id="SignalP"/>
    </source>
</evidence>
<feature type="chain" id="PRO_5042135201" description="SGNH hydrolase-type esterase domain-containing protein" evidence="1">
    <location>
        <begin position="23"/>
        <end position="446"/>
    </location>
</feature>
<gene>
    <name evidence="3" type="ORF">HK097_001318</name>
</gene>
<dbReference type="InterPro" id="IPR053140">
    <property type="entry name" value="GDSL_Rv0518-like"/>
</dbReference>
<dbReference type="PANTHER" id="PTHR43784:SF3">
    <property type="entry name" value="GDSL FAMILY LIPASE"/>
    <property type="match status" value="1"/>
</dbReference>
<protein>
    <recommendedName>
        <fullName evidence="2">SGNH hydrolase-type esterase domain-containing protein</fullName>
    </recommendedName>
</protein>
<dbReference type="EMBL" id="JADGJD010001258">
    <property type="protein sequence ID" value="KAJ3044972.1"/>
    <property type="molecule type" value="Genomic_DNA"/>
</dbReference>
<organism evidence="3 4">
    <name type="scientific">Rhizophlyctis rosea</name>
    <dbReference type="NCBI Taxonomy" id="64517"/>
    <lineage>
        <taxon>Eukaryota</taxon>
        <taxon>Fungi</taxon>
        <taxon>Fungi incertae sedis</taxon>
        <taxon>Chytridiomycota</taxon>
        <taxon>Chytridiomycota incertae sedis</taxon>
        <taxon>Chytridiomycetes</taxon>
        <taxon>Rhizophlyctidales</taxon>
        <taxon>Rhizophlyctidaceae</taxon>
        <taxon>Rhizophlyctis</taxon>
    </lineage>
</organism>
<dbReference type="AlphaFoldDB" id="A0AAD5S6U7"/>
<dbReference type="Proteomes" id="UP001212841">
    <property type="component" value="Unassembled WGS sequence"/>
</dbReference>
<name>A0AAD5S6U7_9FUNG</name>
<dbReference type="InterPro" id="IPR036514">
    <property type="entry name" value="SGNH_hydro_sf"/>
</dbReference>
<dbReference type="CDD" id="cd01830">
    <property type="entry name" value="XynE_like"/>
    <property type="match status" value="1"/>
</dbReference>
<dbReference type="Pfam" id="PF13472">
    <property type="entry name" value="Lipase_GDSL_2"/>
    <property type="match status" value="1"/>
</dbReference>
<feature type="signal peptide" evidence="1">
    <location>
        <begin position="1"/>
        <end position="22"/>
    </location>
</feature>
<evidence type="ECO:0000259" key="2">
    <source>
        <dbReference type="Pfam" id="PF13472"/>
    </source>
</evidence>
<comment type="caution">
    <text evidence="3">The sequence shown here is derived from an EMBL/GenBank/DDBJ whole genome shotgun (WGS) entry which is preliminary data.</text>
</comment>
<dbReference type="InterPro" id="IPR013830">
    <property type="entry name" value="SGNH_hydro"/>
</dbReference>
<keyword evidence="4" id="KW-1185">Reference proteome</keyword>
<dbReference type="SUPFAM" id="SSF52266">
    <property type="entry name" value="SGNH hydrolase"/>
    <property type="match status" value="1"/>
</dbReference>
<accession>A0AAD5S6U7</accession>
<keyword evidence="1" id="KW-0732">Signal</keyword>
<feature type="domain" description="SGNH hydrolase-type esterase" evidence="2">
    <location>
        <begin position="222"/>
        <end position="425"/>
    </location>
</feature>
<reference evidence="3" key="1">
    <citation type="submission" date="2020-05" db="EMBL/GenBank/DDBJ databases">
        <title>Phylogenomic resolution of chytrid fungi.</title>
        <authorList>
            <person name="Stajich J.E."/>
            <person name="Amses K."/>
            <person name="Simmons R."/>
            <person name="Seto K."/>
            <person name="Myers J."/>
            <person name="Bonds A."/>
            <person name="Quandt C.A."/>
            <person name="Barry K."/>
            <person name="Liu P."/>
            <person name="Grigoriev I."/>
            <person name="Longcore J.E."/>
            <person name="James T.Y."/>
        </authorList>
    </citation>
    <scope>NUCLEOTIDE SEQUENCE</scope>
    <source>
        <strain evidence="3">JEL0318</strain>
    </source>
</reference>
<dbReference type="Gene3D" id="3.40.50.1110">
    <property type="entry name" value="SGNH hydrolase"/>
    <property type="match status" value="1"/>
</dbReference>
<dbReference type="PANTHER" id="PTHR43784">
    <property type="entry name" value="GDSL-LIKE LIPASE/ACYLHYDROLASE, PUTATIVE (AFU_ORTHOLOGUE AFUA_2G00820)-RELATED"/>
    <property type="match status" value="1"/>
</dbReference>
<evidence type="ECO:0000313" key="4">
    <source>
        <dbReference type="Proteomes" id="UP001212841"/>
    </source>
</evidence>
<evidence type="ECO:0000313" key="3">
    <source>
        <dbReference type="EMBL" id="KAJ3044972.1"/>
    </source>
</evidence>